<accession>A0A401X7I8</accession>
<comment type="caution">
    <text evidence="1">The sequence shown here is derived from an EMBL/GenBank/DDBJ whole genome shotgun (WGS) entry which is preliminary data.</text>
</comment>
<proteinExistence type="predicted"/>
<evidence type="ECO:0000313" key="2">
    <source>
        <dbReference type="Proteomes" id="UP000287385"/>
    </source>
</evidence>
<dbReference type="AlphaFoldDB" id="A0A401X7I8"/>
<evidence type="ECO:0000313" key="1">
    <source>
        <dbReference type="EMBL" id="GCD63619.1"/>
    </source>
</evidence>
<reference evidence="1 2" key="1">
    <citation type="submission" date="2016-06" db="EMBL/GenBank/DDBJ databases">
        <title>Acetobacter pasteurianus NBRC 3278 whole genome sequencing project.</title>
        <authorList>
            <person name="Matsutani M."/>
            <person name="Shiwa Y."/>
            <person name="Okamoto-Kainuma A."/>
            <person name="Ishikawa M."/>
            <person name="Koizumi Y."/>
            <person name="Yoshikawa H."/>
            <person name="Yakushi T."/>
            <person name="Matsushita K."/>
        </authorList>
    </citation>
    <scope>NUCLEOTIDE SEQUENCE [LARGE SCALE GENOMIC DNA]</scope>
    <source>
        <strain evidence="1 2">NBRC 3278</strain>
    </source>
</reference>
<dbReference type="EMBL" id="BDEV01000114">
    <property type="protein sequence ID" value="GCD63619.1"/>
    <property type="molecule type" value="Genomic_DNA"/>
</dbReference>
<organism evidence="1 2">
    <name type="scientific">Acetobacter pasteurianus NBRC 3278</name>
    <dbReference type="NCBI Taxonomy" id="1226660"/>
    <lineage>
        <taxon>Bacteria</taxon>
        <taxon>Pseudomonadati</taxon>
        <taxon>Pseudomonadota</taxon>
        <taxon>Alphaproteobacteria</taxon>
        <taxon>Acetobacterales</taxon>
        <taxon>Acetobacteraceae</taxon>
        <taxon>Acetobacter</taxon>
    </lineage>
</organism>
<keyword evidence="2" id="KW-1185">Reference proteome</keyword>
<sequence length="224" mass="25644">MSVPMQYDLTDRFFMKRGSTPCFDYFDRTKMKNGQYERMGWISFALLEPRFEQNCPAELREIIQSEAQKYFALMGSEVPIPTQDETVALGYARADYCYEWAKQRHEDSVKWQPFRDLVTLNGYDFAHIYDFETKKRFRDHNGEIPPLIGGIGNWVMYDPSGAKPAYRAATSEGCAEAAKADGNFRTDIQAPSQMLQILRLKMSIQTAVASLPHLANAKIAEVEP</sequence>
<name>A0A401X7I8_ACEPA</name>
<gene>
    <name evidence="1" type="ORF">NBRC3278_2712</name>
</gene>
<dbReference type="Proteomes" id="UP000287385">
    <property type="component" value="Unassembled WGS sequence"/>
</dbReference>
<dbReference type="RefSeq" id="WP_124297564.1">
    <property type="nucleotide sequence ID" value="NZ_BDEV01000114.1"/>
</dbReference>
<protein>
    <submittedName>
        <fullName evidence="1">Uncharacterized protein</fullName>
    </submittedName>
</protein>